<comment type="caution">
    <text evidence="3">The sequence shown here is derived from an EMBL/GenBank/DDBJ whole genome shotgun (WGS) entry which is preliminary data.</text>
</comment>
<name>A0ABU1U5U2_9BACL</name>
<dbReference type="Pfam" id="PF01541">
    <property type="entry name" value="GIY-YIG"/>
    <property type="match status" value="1"/>
</dbReference>
<dbReference type="InterPro" id="IPR000305">
    <property type="entry name" value="GIY-YIG_endonuc"/>
</dbReference>
<dbReference type="PANTHER" id="PTHR34477:SF1">
    <property type="entry name" value="UPF0213 PROTEIN YHBQ"/>
    <property type="match status" value="1"/>
</dbReference>
<organism evidence="3 4">
    <name type="scientific">Fictibacillus barbaricus</name>
    <dbReference type="NCBI Taxonomy" id="182136"/>
    <lineage>
        <taxon>Bacteria</taxon>
        <taxon>Bacillati</taxon>
        <taxon>Bacillota</taxon>
        <taxon>Bacilli</taxon>
        <taxon>Bacillales</taxon>
        <taxon>Fictibacillaceae</taxon>
        <taxon>Fictibacillus</taxon>
    </lineage>
</organism>
<accession>A0ABU1U5U2</accession>
<evidence type="ECO:0000313" key="3">
    <source>
        <dbReference type="EMBL" id="MDR7074837.1"/>
    </source>
</evidence>
<evidence type="ECO:0000256" key="1">
    <source>
        <dbReference type="ARBA" id="ARBA00007435"/>
    </source>
</evidence>
<dbReference type="CDD" id="cd10456">
    <property type="entry name" value="GIY-YIG_UPF0213"/>
    <property type="match status" value="1"/>
</dbReference>
<dbReference type="PANTHER" id="PTHR34477">
    <property type="entry name" value="UPF0213 PROTEIN YHBQ"/>
    <property type="match status" value="1"/>
</dbReference>
<keyword evidence="4" id="KW-1185">Reference proteome</keyword>
<dbReference type="Proteomes" id="UP001258181">
    <property type="component" value="Unassembled WGS sequence"/>
</dbReference>
<dbReference type="Gene3D" id="3.40.1440.10">
    <property type="entry name" value="GIY-YIG endonuclease"/>
    <property type="match status" value="1"/>
</dbReference>
<evidence type="ECO:0000313" key="4">
    <source>
        <dbReference type="Proteomes" id="UP001258181"/>
    </source>
</evidence>
<sequence length="97" mass="11231">MGNNEDNHFVYILECKDGTYYTGYTNELSQRLRKHEEGKGAKYTRGRGPFRLVYQKSFQTKTEAMKAEFAIKKLNRSAKERIINEGSVSYVATKELP</sequence>
<dbReference type="GO" id="GO:0004519">
    <property type="term" value="F:endonuclease activity"/>
    <property type="evidence" value="ECO:0007669"/>
    <property type="project" value="UniProtKB-KW"/>
</dbReference>
<keyword evidence="3" id="KW-0255">Endonuclease</keyword>
<comment type="similarity">
    <text evidence="1">Belongs to the UPF0213 family.</text>
</comment>
<dbReference type="RefSeq" id="WP_310262452.1">
    <property type="nucleotide sequence ID" value="NZ_JAVDWA010000012.1"/>
</dbReference>
<gene>
    <name evidence="3" type="ORF">J2X07_003850</name>
</gene>
<evidence type="ECO:0000259" key="2">
    <source>
        <dbReference type="PROSITE" id="PS50164"/>
    </source>
</evidence>
<dbReference type="PROSITE" id="PS50164">
    <property type="entry name" value="GIY_YIG"/>
    <property type="match status" value="1"/>
</dbReference>
<proteinExistence type="inferred from homology"/>
<dbReference type="SUPFAM" id="SSF82771">
    <property type="entry name" value="GIY-YIG endonuclease"/>
    <property type="match status" value="1"/>
</dbReference>
<dbReference type="InterPro" id="IPR050190">
    <property type="entry name" value="UPF0213_domain"/>
</dbReference>
<feature type="domain" description="GIY-YIG" evidence="2">
    <location>
        <begin position="6"/>
        <end position="81"/>
    </location>
</feature>
<protein>
    <submittedName>
        <fullName evidence="3">Endonuclease</fullName>
    </submittedName>
</protein>
<dbReference type="InterPro" id="IPR035901">
    <property type="entry name" value="GIY-YIG_endonuc_sf"/>
</dbReference>
<dbReference type="EMBL" id="JAVDWA010000012">
    <property type="protein sequence ID" value="MDR7074837.1"/>
    <property type="molecule type" value="Genomic_DNA"/>
</dbReference>
<keyword evidence="3" id="KW-0378">Hydrolase</keyword>
<reference evidence="3 4" key="1">
    <citation type="submission" date="2023-07" db="EMBL/GenBank/DDBJ databases">
        <title>Sorghum-associated microbial communities from plants grown in Nebraska, USA.</title>
        <authorList>
            <person name="Schachtman D."/>
        </authorList>
    </citation>
    <scope>NUCLEOTIDE SEQUENCE [LARGE SCALE GENOMIC DNA]</scope>
    <source>
        <strain evidence="3 4">BE211</strain>
    </source>
</reference>
<keyword evidence="3" id="KW-0540">Nuclease</keyword>